<evidence type="ECO:0000313" key="3">
    <source>
        <dbReference type="Proteomes" id="UP000826661"/>
    </source>
</evidence>
<dbReference type="Proteomes" id="UP000826661">
    <property type="component" value="Chromosome I"/>
</dbReference>
<accession>A0A8G0L2H4</accession>
<sequence>MNYSNKFPPRLRAFIATTNHSQSCCSTAYNSTGADRKDSLLESTLLVLMVSHLGFELLSEAGIRVSRPVSLAPQSSFALKERPGNGTVRRNDEALPSKLDAQPPK</sequence>
<organism evidence="2 3">
    <name type="scientific">Trichoderma simmonsii</name>
    <dbReference type="NCBI Taxonomy" id="1491479"/>
    <lineage>
        <taxon>Eukaryota</taxon>
        <taxon>Fungi</taxon>
        <taxon>Dikarya</taxon>
        <taxon>Ascomycota</taxon>
        <taxon>Pezizomycotina</taxon>
        <taxon>Sordariomycetes</taxon>
        <taxon>Hypocreomycetidae</taxon>
        <taxon>Hypocreales</taxon>
        <taxon>Hypocreaceae</taxon>
        <taxon>Trichoderma</taxon>
    </lineage>
</organism>
<feature type="compositionally biased region" description="Basic and acidic residues" evidence="1">
    <location>
        <begin position="79"/>
        <end position="95"/>
    </location>
</feature>
<evidence type="ECO:0000313" key="2">
    <source>
        <dbReference type="EMBL" id="QYS94581.1"/>
    </source>
</evidence>
<keyword evidence="3" id="KW-1185">Reference proteome</keyword>
<dbReference type="AlphaFoldDB" id="A0A8G0L2H4"/>
<evidence type="ECO:0000256" key="1">
    <source>
        <dbReference type="SAM" id="MobiDB-lite"/>
    </source>
</evidence>
<feature type="region of interest" description="Disordered" evidence="1">
    <location>
        <begin position="76"/>
        <end position="105"/>
    </location>
</feature>
<gene>
    <name evidence="2" type="ORF">H0G86_001910</name>
</gene>
<reference evidence="2 3" key="1">
    <citation type="journal article" date="2021" name="BMC Genomics">
        <title>Telomere-to-telomere genome assembly of asparaginase-producing Trichoderma simmonsii.</title>
        <authorList>
            <person name="Chung D."/>
            <person name="Kwon Y.M."/>
            <person name="Yang Y."/>
        </authorList>
    </citation>
    <scope>NUCLEOTIDE SEQUENCE [LARGE SCALE GENOMIC DNA]</scope>
    <source>
        <strain evidence="2 3">GH-Sj1</strain>
    </source>
</reference>
<name>A0A8G0L2H4_9HYPO</name>
<dbReference type="EMBL" id="CP075864">
    <property type="protein sequence ID" value="QYS94581.1"/>
    <property type="molecule type" value="Genomic_DNA"/>
</dbReference>
<protein>
    <submittedName>
        <fullName evidence="2">Uncharacterized protein</fullName>
    </submittedName>
</protein>
<proteinExistence type="predicted"/>